<keyword evidence="5" id="KW-0378">Hydrolase</keyword>
<dbReference type="PROSITE" id="PS51217">
    <property type="entry name" value="UVRD_HELICASE_CTER"/>
    <property type="match status" value="1"/>
</dbReference>
<evidence type="ECO:0000256" key="6">
    <source>
        <dbReference type="ARBA" id="ARBA00022806"/>
    </source>
</evidence>
<dbReference type="Pfam" id="PF00580">
    <property type="entry name" value="UvrD-helicase"/>
    <property type="match status" value="1"/>
</dbReference>
<dbReference type="PROSITE" id="PS51198">
    <property type="entry name" value="UVRD_HELICASE_ATP_BIND"/>
    <property type="match status" value="1"/>
</dbReference>
<evidence type="ECO:0000256" key="2">
    <source>
        <dbReference type="ARBA" id="ARBA00022722"/>
    </source>
</evidence>
<reference evidence="17" key="1">
    <citation type="submission" date="2020-05" db="EMBL/GenBank/DDBJ databases">
        <authorList>
            <person name="Chiriac C."/>
            <person name="Salcher M."/>
            <person name="Ghai R."/>
            <person name="Kavagutti S V."/>
        </authorList>
    </citation>
    <scope>NUCLEOTIDE SEQUENCE</scope>
</reference>
<evidence type="ECO:0000256" key="7">
    <source>
        <dbReference type="ARBA" id="ARBA00022839"/>
    </source>
</evidence>
<keyword evidence="4" id="KW-0227">DNA damage</keyword>
<dbReference type="SUPFAM" id="SSF52540">
    <property type="entry name" value="P-loop containing nucleoside triphosphate hydrolases"/>
    <property type="match status" value="1"/>
</dbReference>
<dbReference type="GO" id="GO:0043138">
    <property type="term" value="F:3'-5' DNA helicase activity"/>
    <property type="evidence" value="ECO:0007669"/>
    <property type="project" value="UniProtKB-EC"/>
</dbReference>
<protein>
    <recommendedName>
        <fullName evidence="13">DNA 3'-5' helicase</fullName>
        <ecNumber evidence="13">5.6.2.4</ecNumber>
    </recommendedName>
</protein>
<dbReference type="InterPro" id="IPR027417">
    <property type="entry name" value="P-loop_NTPase"/>
</dbReference>
<evidence type="ECO:0000259" key="16">
    <source>
        <dbReference type="PROSITE" id="PS51217"/>
    </source>
</evidence>
<keyword evidence="7" id="KW-0269">Exonuclease</keyword>
<evidence type="ECO:0000256" key="5">
    <source>
        <dbReference type="ARBA" id="ARBA00022801"/>
    </source>
</evidence>
<comment type="similarity">
    <text evidence="1">Belongs to the helicase family. UvrD subfamily.</text>
</comment>
<dbReference type="Pfam" id="PF13361">
    <property type="entry name" value="UvrD_C"/>
    <property type="match status" value="1"/>
</dbReference>
<dbReference type="AlphaFoldDB" id="A0A6J6ESD5"/>
<dbReference type="Gene3D" id="3.90.320.10">
    <property type="match status" value="1"/>
</dbReference>
<dbReference type="PANTHER" id="PTHR11070:SF59">
    <property type="entry name" value="DNA 3'-5' HELICASE"/>
    <property type="match status" value="1"/>
</dbReference>
<evidence type="ECO:0000259" key="15">
    <source>
        <dbReference type="PROSITE" id="PS51198"/>
    </source>
</evidence>
<evidence type="ECO:0000256" key="10">
    <source>
        <dbReference type="ARBA" id="ARBA00023204"/>
    </source>
</evidence>
<evidence type="ECO:0000256" key="11">
    <source>
        <dbReference type="ARBA" id="ARBA00023235"/>
    </source>
</evidence>
<dbReference type="GO" id="GO:0004527">
    <property type="term" value="F:exonuclease activity"/>
    <property type="evidence" value="ECO:0007669"/>
    <property type="project" value="UniProtKB-KW"/>
</dbReference>
<dbReference type="PANTHER" id="PTHR11070">
    <property type="entry name" value="UVRD / RECB / PCRA DNA HELICASE FAMILY MEMBER"/>
    <property type="match status" value="1"/>
</dbReference>
<dbReference type="InterPro" id="IPR011604">
    <property type="entry name" value="PDDEXK-like_dom_sf"/>
</dbReference>
<dbReference type="GO" id="GO:0005829">
    <property type="term" value="C:cytosol"/>
    <property type="evidence" value="ECO:0007669"/>
    <property type="project" value="TreeGrafter"/>
</dbReference>
<dbReference type="Gene3D" id="1.10.486.10">
    <property type="entry name" value="PCRA, domain 4"/>
    <property type="match status" value="1"/>
</dbReference>
<evidence type="ECO:0000256" key="4">
    <source>
        <dbReference type="ARBA" id="ARBA00022763"/>
    </source>
</evidence>
<keyword evidence="6" id="KW-0347">Helicase</keyword>
<keyword evidence="8" id="KW-0067">ATP-binding</keyword>
<organism evidence="17">
    <name type="scientific">freshwater metagenome</name>
    <dbReference type="NCBI Taxonomy" id="449393"/>
    <lineage>
        <taxon>unclassified sequences</taxon>
        <taxon>metagenomes</taxon>
        <taxon>ecological metagenomes</taxon>
    </lineage>
</organism>
<feature type="domain" description="UvrD-like helicase C-terminal" evidence="16">
    <location>
        <begin position="301"/>
        <end position="614"/>
    </location>
</feature>
<dbReference type="InterPro" id="IPR014017">
    <property type="entry name" value="DNA_helicase_UvrD-like_C"/>
</dbReference>
<dbReference type="Pfam" id="PF12705">
    <property type="entry name" value="PDDEXK_1"/>
    <property type="match status" value="1"/>
</dbReference>
<evidence type="ECO:0000313" key="17">
    <source>
        <dbReference type="EMBL" id="CAB4578309.1"/>
    </source>
</evidence>
<evidence type="ECO:0000256" key="8">
    <source>
        <dbReference type="ARBA" id="ARBA00022840"/>
    </source>
</evidence>
<dbReference type="InterPro" id="IPR014016">
    <property type="entry name" value="UvrD-like_ATP-bd"/>
</dbReference>
<dbReference type="InterPro" id="IPR038726">
    <property type="entry name" value="PDDEXK_AddAB-type"/>
</dbReference>
<dbReference type="GO" id="GO:0003677">
    <property type="term" value="F:DNA binding"/>
    <property type="evidence" value="ECO:0007669"/>
    <property type="project" value="UniProtKB-KW"/>
</dbReference>
<gene>
    <name evidence="17" type="ORF">UFOPK1726_00719</name>
</gene>
<evidence type="ECO:0000256" key="13">
    <source>
        <dbReference type="ARBA" id="ARBA00034808"/>
    </source>
</evidence>
<dbReference type="InterPro" id="IPR013986">
    <property type="entry name" value="DExx_box_DNA_helicase_dom_sf"/>
</dbReference>
<dbReference type="InterPro" id="IPR000212">
    <property type="entry name" value="DNA_helicase_UvrD/REP"/>
</dbReference>
<dbReference type="GO" id="GO:0005524">
    <property type="term" value="F:ATP binding"/>
    <property type="evidence" value="ECO:0007669"/>
    <property type="project" value="UniProtKB-KW"/>
</dbReference>
<evidence type="ECO:0000256" key="14">
    <source>
        <dbReference type="ARBA" id="ARBA00048988"/>
    </source>
</evidence>
<dbReference type="Gene3D" id="1.10.10.160">
    <property type="match status" value="1"/>
</dbReference>
<proteinExistence type="inferred from homology"/>
<evidence type="ECO:0000256" key="3">
    <source>
        <dbReference type="ARBA" id="ARBA00022741"/>
    </source>
</evidence>
<comment type="catalytic activity">
    <reaction evidence="14">
        <text>ATP + H2O = ADP + phosphate + H(+)</text>
        <dbReference type="Rhea" id="RHEA:13065"/>
        <dbReference type="ChEBI" id="CHEBI:15377"/>
        <dbReference type="ChEBI" id="CHEBI:15378"/>
        <dbReference type="ChEBI" id="CHEBI:30616"/>
        <dbReference type="ChEBI" id="CHEBI:43474"/>
        <dbReference type="ChEBI" id="CHEBI:456216"/>
        <dbReference type="EC" id="5.6.2.4"/>
    </reaction>
</comment>
<sequence>MALQITWPNPEVEIQLTAAQRDAFAQLTGHHLVIGAAGSGRSTAVHHAALAAVREFGVEQVWAIAASRSSASQLRAKLINLNPTLTPKVFTISAIAYAMLRTELLIKTSGEVNLTMLTGPAQEARIRELVASKSLNWPQRWQQAINTRVFASDLRRYLDVARSSDQLHPDPEINKVILQFATSLMQEAKQRAEVNYIEANLASATLIDSAAMESRAMFSPRAIIVDDLHDFDPSQLRLLIALIKQTKYSLVASNSDASVLGFRGVGIETTKSYRDAVLPEVHLLDKIFRYGENIGNLAQTFLPTTIAPDLNAAEATALRDPKYVNSDPGEVVFEVAASSAIRDALIVDRIMKAKVNENLQFSDIAVIGRSFSSLGELRRALADAAIPVEFTPDNVALAKDPAVAQLLTAIELIVKPLAQADSDQLIRFAQSEIVGMSAAQLRHTAQKLRSFGMYGSTVEVISAALREPKLLSQIPFDPVLQPIRRSAAILHSLADTAFKASTLAESLWWLWQAKVKPEIATQIGYDADESWQNWPTRLAAQAKLPTAAGRRADRDLDAVLALFDAADRADRTSKSSADLADFVYELMQQDAASEVLIQRDVTGVAVLTAHRARGREWKLVFLIDLQEGVWPAGNVRESIILPRDTDEQRVRLAEERRLAAAAVTTARKKLVISVVDSKMDQGTAPSSLLVNYQLPPVTSTAPPTLLTARGLIAQLRATAIDSTASENLRRAAINRLGYLAKQTDIRFMPAQPSQWWFIADLTQSDQPLLSPSTDLRVSGSMLESITRCPTQWFFERKLGIKDQPVANTVIGIAIHAVAQKIVAEKLTSDQAVAELTKLWPTEVFDAPWQAKVQLAEAIRMVSALHVWISENTNETLGAEVSFEVLHADLAVTLVGKIDLLQKNEKDELEVIDFKTGAVKPTKADLAEHSQLGIYQLAVGLSDEMNPVQLPVSAKLIQIRARNAKDQVVEQVAPELGDAQWLVDEIETAKGRIVTEDLPARPGTHCRNCKVRNICPAVPEGDQVNA</sequence>
<evidence type="ECO:0000256" key="1">
    <source>
        <dbReference type="ARBA" id="ARBA00009922"/>
    </source>
</evidence>
<evidence type="ECO:0000256" key="12">
    <source>
        <dbReference type="ARBA" id="ARBA00034617"/>
    </source>
</evidence>
<keyword evidence="9" id="KW-0238">DNA-binding</keyword>
<dbReference type="GO" id="GO:0000725">
    <property type="term" value="P:recombinational repair"/>
    <property type="evidence" value="ECO:0007669"/>
    <property type="project" value="TreeGrafter"/>
</dbReference>
<feature type="domain" description="UvrD-like helicase ATP-binding" evidence="15">
    <location>
        <begin position="14"/>
        <end position="291"/>
    </location>
</feature>
<keyword evidence="2" id="KW-0540">Nuclease</keyword>
<name>A0A6J6ESD5_9ZZZZ</name>
<evidence type="ECO:0000256" key="9">
    <source>
        <dbReference type="ARBA" id="ARBA00023125"/>
    </source>
</evidence>
<keyword evidence="3" id="KW-0547">Nucleotide-binding</keyword>
<comment type="catalytic activity">
    <reaction evidence="12">
        <text>Couples ATP hydrolysis with the unwinding of duplex DNA by translocating in the 3'-5' direction.</text>
        <dbReference type="EC" id="5.6.2.4"/>
    </reaction>
</comment>
<dbReference type="GO" id="GO:0033202">
    <property type="term" value="C:DNA helicase complex"/>
    <property type="evidence" value="ECO:0007669"/>
    <property type="project" value="TreeGrafter"/>
</dbReference>
<dbReference type="EC" id="5.6.2.4" evidence="13"/>
<dbReference type="EMBL" id="CAEZTT010000076">
    <property type="protein sequence ID" value="CAB4578309.1"/>
    <property type="molecule type" value="Genomic_DNA"/>
</dbReference>
<accession>A0A6J6ESD5</accession>
<dbReference type="Gene3D" id="3.40.50.300">
    <property type="entry name" value="P-loop containing nucleotide triphosphate hydrolases"/>
    <property type="match status" value="2"/>
</dbReference>
<keyword evidence="11" id="KW-0413">Isomerase</keyword>
<keyword evidence="10" id="KW-0234">DNA repair</keyword>